<evidence type="ECO:0000256" key="1">
    <source>
        <dbReference type="SAM" id="MobiDB-lite"/>
    </source>
</evidence>
<dbReference type="Proteomes" id="UP001610334">
    <property type="component" value="Unassembled WGS sequence"/>
</dbReference>
<gene>
    <name evidence="3" type="ORF">BJX63DRAFT_147544</name>
</gene>
<keyword evidence="4" id="KW-1185">Reference proteome</keyword>
<feature type="signal peptide" evidence="2">
    <location>
        <begin position="1"/>
        <end position="18"/>
    </location>
</feature>
<dbReference type="EMBL" id="JBFXLT010000024">
    <property type="protein sequence ID" value="KAL2816102.1"/>
    <property type="molecule type" value="Genomic_DNA"/>
</dbReference>
<evidence type="ECO:0000313" key="4">
    <source>
        <dbReference type="Proteomes" id="UP001610334"/>
    </source>
</evidence>
<reference evidence="3 4" key="1">
    <citation type="submission" date="2024-07" db="EMBL/GenBank/DDBJ databases">
        <title>Section-level genome sequencing and comparative genomics of Aspergillus sections Usti and Cavernicolus.</title>
        <authorList>
            <consortium name="Lawrence Berkeley National Laboratory"/>
            <person name="Nybo J.L."/>
            <person name="Vesth T.C."/>
            <person name="Theobald S."/>
            <person name="Frisvad J.C."/>
            <person name="Larsen T.O."/>
            <person name="Kjaerboelling I."/>
            <person name="Rothschild-Mancinelli K."/>
            <person name="Lyhne E.K."/>
            <person name="Kogle M.E."/>
            <person name="Barry K."/>
            <person name="Clum A."/>
            <person name="Na H."/>
            <person name="Ledsgaard L."/>
            <person name="Lin J."/>
            <person name="Lipzen A."/>
            <person name="Kuo A."/>
            <person name="Riley R."/>
            <person name="Mondo S."/>
            <person name="Labutti K."/>
            <person name="Haridas S."/>
            <person name="Pangalinan J."/>
            <person name="Salamov A.A."/>
            <person name="Simmons B.A."/>
            <person name="Magnuson J.K."/>
            <person name="Chen J."/>
            <person name="Drula E."/>
            <person name="Henrissat B."/>
            <person name="Wiebenga A."/>
            <person name="Lubbers R.J."/>
            <person name="Gomes A.C."/>
            <person name="Makela M.R."/>
            <person name="Stajich J."/>
            <person name="Grigoriev I.V."/>
            <person name="Mortensen U.H."/>
            <person name="De Vries R.P."/>
            <person name="Baker S.E."/>
            <person name="Andersen M.R."/>
        </authorList>
    </citation>
    <scope>NUCLEOTIDE SEQUENCE [LARGE SCALE GENOMIC DNA]</scope>
    <source>
        <strain evidence="3 4">CBS 588.65</strain>
    </source>
</reference>
<keyword evidence="2" id="KW-0732">Signal</keyword>
<evidence type="ECO:0000313" key="3">
    <source>
        <dbReference type="EMBL" id="KAL2816102.1"/>
    </source>
</evidence>
<proteinExistence type="predicted"/>
<comment type="caution">
    <text evidence="3">The sequence shown here is derived from an EMBL/GenBank/DDBJ whole genome shotgun (WGS) entry which is preliminary data.</text>
</comment>
<evidence type="ECO:0000256" key="2">
    <source>
        <dbReference type="SAM" id="SignalP"/>
    </source>
</evidence>
<feature type="region of interest" description="Disordered" evidence="1">
    <location>
        <begin position="166"/>
        <end position="190"/>
    </location>
</feature>
<organism evidence="3 4">
    <name type="scientific">Aspergillus granulosus</name>
    <dbReference type="NCBI Taxonomy" id="176169"/>
    <lineage>
        <taxon>Eukaryota</taxon>
        <taxon>Fungi</taxon>
        <taxon>Dikarya</taxon>
        <taxon>Ascomycota</taxon>
        <taxon>Pezizomycotina</taxon>
        <taxon>Eurotiomycetes</taxon>
        <taxon>Eurotiomycetidae</taxon>
        <taxon>Eurotiales</taxon>
        <taxon>Aspergillaceae</taxon>
        <taxon>Aspergillus</taxon>
        <taxon>Aspergillus subgen. Nidulantes</taxon>
    </lineage>
</organism>
<sequence>MRSRVWYLLMTRWQLCYCCGPSPRSIQSKSTSRGDKACDSGLPSQPRVFYGCWSRVDMETRGILHPSSKKKLQGSQKAPSDPSSSFGLFRFEQVRWRLQPKPFLITLAWSIRGRTPTATLDHLQERRCVIESIYSPSPDIKRTAPHGLNVGESSPAVAISGRKYLHRKPRKGLKPKDETQPTRVLAGDRL</sequence>
<name>A0ABR4HN08_9EURO</name>
<accession>A0ABR4HN08</accession>
<feature type="compositionally biased region" description="Basic and acidic residues" evidence="1">
    <location>
        <begin position="174"/>
        <end position="190"/>
    </location>
</feature>
<feature type="chain" id="PRO_5046067644" description="Secreted protein" evidence="2">
    <location>
        <begin position="19"/>
        <end position="190"/>
    </location>
</feature>
<protein>
    <recommendedName>
        <fullName evidence="5">Secreted protein</fullName>
    </recommendedName>
</protein>
<evidence type="ECO:0008006" key="5">
    <source>
        <dbReference type="Google" id="ProtNLM"/>
    </source>
</evidence>